<proteinExistence type="predicted"/>
<name>S5DRB8_9ACTN</name>
<keyword evidence="2" id="KW-0049">Antioxidant</keyword>
<dbReference type="InterPro" id="IPR036249">
    <property type="entry name" value="Thioredoxin-like_sf"/>
</dbReference>
<reference evidence="7" key="1">
    <citation type="journal article" date="2013" name="Sci. Rep.">
        <title>Metagenomics uncovers a new group of low GC and ultra-small marine Actinobacteria.</title>
        <authorList>
            <person name="Ghai R."/>
            <person name="Mizuno C.M."/>
            <person name="Picazo A."/>
            <person name="Camacho A."/>
            <person name="Rodriguez-Valera F."/>
        </authorList>
    </citation>
    <scope>NUCLEOTIDE SEQUENCE</scope>
</reference>
<evidence type="ECO:0000256" key="3">
    <source>
        <dbReference type="ARBA" id="ARBA00023002"/>
    </source>
</evidence>
<keyword evidence="4" id="KW-0676">Redox-active center</keyword>
<dbReference type="InterPro" id="IPR013766">
    <property type="entry name" value="Thioredoxin_domain"/>
</dbReference>
<dbReference type="InterPro" id="IPR000866">
    <property type="entry name" value="AhpC/TSA"/>
</dbReference>
<dbReference type="SUPFAM" id="SSF52833">
    <property type="entry name" value="Thioredoxin-like"/>
    <property type="match status" value="1"/>
</dbReference>
<evidence type="ECO:0000256" key="4">
    <source>
        <dbReference type="ARBA" id="ARBA00023284"/>
    </source>
</evidence>
<evidence type="ECO:0000256" key="2">
    <source>
        <dbReference type="ARBA" id="ARBA00022862"/>
    </source>
</evidence>
<evidence type="ECO:0000256" key="5">
    <source>
        <dbReference type="PIRSR" id="PIRSR000239-1"/>
    </source>
</evidence>
<dbReference type="PANTHER" id="PTHR43110">
    <property type="entry name" value="THIOL PEROXIDASE"/>
    <property type="match status" value="1"/>
</dbReference>
<dbReference type="PIRSF" id="PIRSF000239">
    <property type="entry name" value="AHPC"/>
    <property type="match status" value="1"/>
</dbReference>
<dbReference type="Pfam" id="PF00578">
    <property type="entry name" value="AhpC-TSA"/>
    <property type="match status" value="1"/>
</dbReference>
<dbReference type="AlphaFoldDB" id="S5DRB8"/>
<dbReference type="Gene3D" id="3.40.30.10">
    <property type="entry name" value="Glutaredoxin"/>
    <property type="match status" value="1"/>
</dbReference>
<evidence type="ECO:0000256" key="1">
    <source>
        <dbReference type="ARBA" id="ARBA00022559"/>
    </source>
</evidence>
<organism evidence="7">
    <name type="scientific">Candidatus Actinomarina minuta</name>
    <dbReference type="NCBI Taxonomy" id="1389454"/>
    <lineage>
        <taxon>Bacteria</taxon>
        <taxon>Bacillati</taxon>
        <taxon>Actinomycetota</taxon>
        <taxon>Actinomycetes</taxon>
        <taxon>Candidatus Actinomarinidae</taxon>
        <taxon>Candidatus Actinomarinales</taxon>
        <taxon>Candidatus Actinomarineae</taxon>
        <taxon>Candidatus Actinomarinaceae</taxon>
        <taxon>Candidatus Actinomarina</taxon>
    </lineage>
</organism>
<dbReference type="InterPro" id="IPR024706">
    <property type="entry name" value="Peroxiredoxin_AhpC-typ"/>
</dbReference>
<sequence>MSLQVGDTIPEFKLYNHDKESYEDKDFLGKKTMFVFLPFPFSSVCDKEICELRDNKASFEENGTETVLITVGASPTNRAWASHYGIEFPILADFWPHGAVAQKFGCFHEKAGISLRYSYITDEDNVITEIIKSDEIGVERDFSEYKESFSF</sequence>
<protein>
    <submittedName>
        <fullName evidence="7">Peroxiredoxin</fullName>
    </submittedName>
</protein>
<feature type="domain" description="Thioredoxin" evidence="6">
    <location>
        <begin position="3"/>
        <end position="151"/>
    </location>
</feature>
<dbReference type="GO" id="GO:0004601">
    <property type="term" value="F:peroxidase activity"/>
    <property type="evidence" value="ECO:0007669"/>
    <property type="project" value="UniProtKB-KW"/>
</dbReference>
<dbReference type="PROSITE" id="PS51352">
    <property type="entry name" value="THIOREDOXIN_2"/>
    <property type="match status" value="1"/>
</dbReference>
<keyword evidence="1" id="KW-0575">Peroxidase</keyword>
<evidence type="ECO:0000313" key="7">
    <source>
        <dbReference type="EMBL" id="AGQ19465.1"/>
    </source>
</evidence>
<dbReference type="EMBL" id="KC811132">
    <property type="protein sequence ID" value="AGQ19465.1"/>
    <property type="molecule type" value="Genomic_DNA"/>
</dbReference>
<accession>S5DRB8</accession>
<dbReference type="InterPro" id="IPR050455">
    <property type="entry name" value="Tpx_Peroxidase_subfamily"/>
</dbReference>
<keyword evidence="3" id="KW-0560">Oxidoreductase</keyword>
<dbReference type="PANTHER" id="PTHR43110:SF1">
    <property type="entry name" value="THIOL PEROXIDASE"/>
    <property type="match status" value="1"/>
</dbReference>
<evidence type="ECO:0000259" key="6">
    <source>
        <dbReference type="PROSITE" id="PS51352"/>
    </source>
</evidence>
<feature type="active site" description="Cysteine sulfenic acid (-SOH) intermediate; for peroxidase activity" evidence="5">
    <location>
        <position position="45"/>
    </location>
</feature>